<organism evidence="9 10">
    <name type="scientific">Tuber borchii</name>
    <name type="common">White truffle</name>
    <dbReference type="NCBI Taxonomy" id="42251"/>
    <lineage>
        <taxon>Eukaryota</taxon>
        <taxon>Fungi</taxon>
        <taxon>Dikarya</taxon>
        <taxon>Ascomycota</taxon>
        <taxon>Pezizomycotina</taxon>
        <taxon>Pezizomycetes</taxon>
        <taxon>Pezizales</taxon>
        <taxon>Tuberaceae</taxon>
        <taxon>Tuber</taxon>
    </lineage>
</organism>
<dbReference type="Gene3D" id="1.10.472.10">
    <property type="entry name" value="Cyclin-like"/>
    <property type="match status" value="1"/>
</dbReference>
<keyword evidence="6" id="KW-0805">Transcription regulation</keyword>
<dbReference type="AlphaFoldDB" id="A0A2T6ZDK4"/>
<keyword evidence="4" id="KW-0863">Zinc-finger</keyword>
<dbReference type="GO" id="GO:0070897">
    <property type="term" value="P:transcription preinitiation complex assembly"/>
    <property type="evidence" value="ECO:0007669"/>
    <property type="project" value="InterPro"/>
</dbReference>
<evidence type="ECO:0000256" key="1">
    <source>
        <dbReference type="ARBA" id="ARBA00004123"/>
    </source>
</evidence>
<evidence type="ECO:0000256" key="2">
    <source>
        <dbReference type="ARBA" id="ARBA00010857"/>
    </source>
</evidence>
<comment type="subcellular location">
    <subcellularLocation>
        <location evidence="1">Nucleus</location>
    </subcellularLocation>
</comment>
<dbReference type="GO" id="GO:0000995">
    <property type="term" value="F:RNA polymerase III general transcription initiation factor activity"/>
    <property type="evidence" value="ECO:0007669"/>
    <property type="project" value="TreeGrafter"/>
</dbReference>
<evidence type="ECO:0000313" key="9">
    <source>
        <dbReference type="EMBL" id="PUU73577.1"/>
    </source>
</evidence>
<proteinExistence type="inferred from homology"/>
<gene>
    <name evidence="9" type="ORF">B9Z19DRAFT_1134958</name>
</gene>
<evidence type="ECO:0000256" key="8">
    <source>
        <dbReference type="ARBA" id="ARBA00023242"/>
    </source>
</evidence>
<keyword evidence="7" id="KW-0804">Transcription</keyword>
<keyword evidence="3" id="KW-0479">Metal-binding</keyword>
<reference evidence="9 10" key="1">
    <citation type="submission" date="2017-04" db="EMBL/GenBank/DDBJ databases">
        <title>Draft genome sequence of Tuber borchii Vittad., a whitish edible truffle.</title>
        <authorList>
            <consortium name="DOE Joint Genome Institute"/>
            <person name="Murat C."/>
            <person name="Kuo A."/>
            <person name="Barry K.W."/>
            <person name="Clum A."/>
            <person name="Dockter R.B."/>
            <person name="Fauchery L."/>
            <person name="Iotti M."/>
            <person name="Kohler A."/>
            <person name="Labutti K."/>
            <person name="Lindquist E.A."/>
            <person name="Lipzen A."/>
            <person name="Ohm R.A."/>
            <person name="Wang M."/>
            <person name="Grigoriev I.V."/>
            <person name="Zambonelli A."/>
            <person name="Martin F.M."/>
        </authorList>
    </citation>
    <scope>NUCLEOTIDE SEQUENCE [LARGE SCALE GENOMIC DNA]</scope>
    <source>
        <strain evidence="9 10">Tbo3840</strain>
    </source>
</reference>
<accession>A0A2T6ZDK4</accession>
<evidence type="ECO:0000256" key="6">
    <source>
        <dbReference type="ARBA" id="ARBA00023015"/>
    </source>
</evidence>
<dbReference type="SUPFAM" id="SSF47954">
    <property type="entry name" value="Cyclin-like"/>
    <property type="match status" value="1"/>
</dbReference>
<keyword evidence="10" id="KW-1185">Reference proteome</keyword>
<dbReference type="EMBL" id="NESQ01000367">
    <property type="protein sequence ID" value="PUU73577.1"/>
    <property type="molecule type" value="Genomic_DNA"/>
</dbReference>
<dbReference type="Proteomes" id="UP000244722">
    <property type="component" value="Unassembled WGS sequence"/>
</dbReference>
<keyword evidence="5" id="KW-0862">Zinc</keyword>
<dbReference type="OrthoDB" id="511529at2759"/>
<dbReference type="GO" id="GO:0008270">
    <property type="term" value="F:zinc ion binding"/>
    <property type="evidence" value="ECO:0007669"/>
    <property type="project" value="UniProtKB-KW"/>
</dbReference>
<evidence type="ECO:0000256" key="5">
    <source>
        <dbReference type="ARBA" id="ARBA00022833"/>
    </source>
</evidence>
<dbReference type="GO" id="GO:0001006">
    <property type="term" value="F:RNA polymerase III type 3 promoter sequence-specific DNA binding"/>
    <property type="evidence" value="ECO:0007669"/>
    <property type="project" value="TreeGrafter"/>
</dbReference>
<dbReference type="InterPro" id="IPR036915">
    <property type="entry name" value="Cyclin-like_sf"/>
</dbReference>
<evidence type="ECO:0000313" key="10">
    <source>
        <dbReference type="Proteomes" id="UP000244722"/>
    </source>
</evidence>
<dbReference type="PANTHER" id="PTHR11618:SF4">
    <property type="entry name" value="TRANSCRIPTION FACTOR IIIB 90 KDA SUBUNIT"/>
    <property type="match status" value="1"/>
</dbReference>
<keyword evidence="8" id="KW-0539">Nucleus</keyword>
<comment type="similarity">
    <text evidence="2">Belongs to the TFIIB family.</text>
</comment>
<dbReference type="GO" id="GO:0005634">
    <property type="term" value="C:nucleus"/>
    <property type="evidence" value="ECO:0007669"/>
    <property type="project" value="UniProtKB-SubCell"/>
</dbReference>
<dbReference type="GO" id="GO:0097550">
    <property type="term" value="C:transcription preinitiation complex"/>
    <property type="evidence" value="ECO:0007669"/>
    <property type="project" value="TreeGrafter"/>
</dbReference>
<dbReference type="InterPro" id="IPR000812">
    <property type="entry name" value="TFIIB"/>
</dbReference>
<dbReference type="PANTHER" id="PTHR11618">
    <property type="entry name" value="TRANSCRIPTION INITIATION FACTOR IIB-RELATED"/>
    <property type="match status" value="1"/>
</dbReference>
<dbReference type="STRING" id="42251.A0A2T6ZDK4"/>
<evidence type="ECO:0000256" key="7">
    <source>
        <dbReference type="ARBA" id="ARBA00023163"/>
    </source>
</evidence>
<protein>
    <submittedName>
        <fullName evidence="9">Uncharacterized protein</fullName>
    </submittedName>
</protein>
<name>A0A2T6ZDK4_TUBBO</name>
<comment type="caution">
    <text evidence="9">The sequence shown here is derived from an EMBL/GenBank/DDBJ whole genome shotgun (WGS) entry which is preliminary data.</text>
</comment>
<dbReference type="GO" id="GO:0000126">
    <property type="term" value="C:transcription factor TFIIIB complex"/>
    <property type="evidence" value="ECO:0007669"/>
    <property type="project" value="TreeGrafter"/>
</dbReference>
<sequence length="297" mass="34112">MLSTKLVKFRRVPINYRTQLLASGMYFKRANHTKSEVSHDDIHNDIPNYQGHEEPFHAEKKLGQHEPEKSATDMSSDVSQLKINAAVVNCHLESIKSTLHDLKERIGVDHVDHGDNNPPWWIRSVQDLPEQLKAMGNRFEKTTDDLSNKIDNKIQHLDNKIGHLADKTNRKSDKMGRCKTVQLSGAVNCLELFADHAQRWLTLSVTHNFNRGRKIQFIVICFLYIVCRHEKSAYMLIDFTGILNASIQLEFDWLLSANSAPDPTVYVYRPAKHLHFASELTKITNDALCIVQRMSRD</sequence>
<evidence type="ECO:0000256" key="4">
    <source>
        <dbReference type="ARBA" id="ARBA00022771"/>
    </source>
</evidence>
<evidence type="ECO:0000256" key="3">
    <source>
        <dbReference type="ARBA" id="ARBA00022723"/>
    </source>
</evidence>